<comment type="caution">
    <text evidence="1">The sequence shown here is derived from an EMBL/GenBank/DDBJ whole genome shotgun (WGS) entry which is preliminary data.</text>
</comment>
<dbReference type="AlphaFoldDB" id="A0A2P5CEW7"/>
<evidence type="ECO:0000313" key="2">
    <source>
        <dbReference type="Proteomes" id="UP000237105"/>
    </source>
</evidence>
<keyword evidence="2" id="KW-1185">Reference proteome</keyword>
<gene>
    <name evidence="1" type="ORF">PanWU01x14_158110</name>
</gene>
<evidence type="ECO:0000313" key="1">
    <source>
        <dbReference type="EMBL" id="PON59599.1"/>
    </source>
</evidence>
<dbReference type="OrthoDB" id="1434562at2759"/>
<organism evidence="1 2">
    <name type="scientific">Parasponia andersonii</name>
    <name type="common">Sponia andersonii</name>
    <dbReference type="NCBI Taxonomy" id="3476"/>
    <lineage>
        <taxon>Eukaryota</taxon>
        <taxon>Viridiplantae</taxon>
        <taxon>Streptophyta</taxon>
        <taxon>Embryophyta</taxon>
        <taxon>Tracheophyta</taxon>
        <taxon>Spermatophyta</taxon>
        <taxon>Magnoliopsida</taxon>
        <taxon>eudicotyledons</taxon>
        <taxon>Gunneridae</taxon>
        <taxon>Pentapetalae</taxon>
        <taxon>rosids</taxon>
        <taxon>fabids</taxon>
        <taxon>Rosales</taxon>
        <taxon>Cannabaceae</taxon>
        <taxon>Parasponia</taxon>
    </lineage>
</organism>
<dbReference type="Proteomes" id="UP000237105">
    <property type="component" value="Unassembled WGS sequence"/>
</dbReference>
<accession>A0A2P5CEW7</accession>
<reference evidence="2" key="1">
    <citation type="submission" date="2016-06" db="EMBL/GenBank/DDBJ databases">
        <title>Parallel loss of symbiosis genes in relatives of nitrogen-fixing non-legume Parasponia.</title>
        <authorList>
            <person name="Van Velzen R."/>
            <person name="Holmer R."/>
            <person name="Bu F."/>
            <person name="Rutten L."/>
            <person name="Van Zeijl A."/>
            <person name="Liu W."/>
            <person name="Santuari L."/>
            <person name="Cao Q."/>
            <person name="Sharma T."/>
            <person name="Shen D."/>
            <person name="Roswanjaya Y."/>
            <person name="Wardhani T."/>
            <person name="Kalhor M.S."/>
            <person name="Jansen J."/>
            <person name="Van den Hoogen J."/>
            <person name="Gungor B."/>
            <person name="Hartog M."/>
            <person name="Hontelez J."/>
            <person name="Verver J."/>
            <person name="Yang W.-C."/>
            <person name="Schijlen E."/>
            <person name="Repin R."/>
            <person name="Schilthuizen M."/>
            <person name="Schranz E."/>
            <person name="Heidstra R."/>
            <person name="Miyata K."/>
            <person name="Fedorova E."/>
            <person name="Kohlen W."/>
            <person name="Bisseling T."/>
            <person name="Smit S."/>
            <person name="Geurts R."/>
        </authorList>
    </citation>
    <scope>NUCLEOTIDE SEQUENCE [LARGE SCALE GENOMIC DNA]</scope>
    <source>
        <strain evidence="2">cv. WU1-14</strain>
    </source>
</reference>
<proteinExistence type="predicted"/>
<dbReference type="EMBL" id="JXTB01000138">
    <property type="protein sequence ID" value="PON59599.1"/>
    <property type="molecule type" value="Genomic_DNA"/>
</dbReference>
<protein>
    <submittedName>
        <fullName evidence="1">Uncharacterized protein</fullName>
    </submittedName>
</protein>
<sequence>VQLRKYEEEEIYAELLNIGVPDNVQLEAFLFLVKSAAKT</sequence>
<name>A0A2P5CEW7_PARAD</name>
<feature type="non-terminal residue" evidence="1">
    <location>
        <position position="1"/>
    </location>
</feature>